<dbReference type="EMBL" id="LRAD01000019">
    <property type="protein sequence ID" value="KXZ61382.1"/>
    <property type="molecule type" value="Genomic_DNA"/>
</dbReference>
<evidence type="ECO:0000256" key="1">
    <source>
        <dbReference type="SAM" id="Coils"/>
    </source>
</evidence>
<dbReference type="RefSeq" id="WP_061681842.1">
    <property type="nucleotide sequence ID" value="NZ_LRAD01000019.1"/>
</dbReference>
<protein>
    <submittedName>
        <fullName evidence="2">Uncharacterized protein</fullName>
    </submittedName>
</protein>
<organism evidence="2 3">
    <name type="scientific">Microbacterium laevaniformans</name>
    <dbReference type="NCBI Taxonomy" id="36807"/>
    <lineage>
        <taxon>Bacteria</taxon>
        <taxon>Bacillati</taxon>
        <taxon>Actinomycetota</taxon>
        <taxon>Actinomycetes</taxon>
        <taxon>Micrococcales</taxon>
        <taxon>Microbacteriaceae</taxon>
        <taxon>Microbacterium</taxon>
    </lineage>
</organism>
<comment type="caution">
    <text evidence="2">The sequence shown here is derived from an EMBL/GenBank/DDBJ whole genome shotgun (WGS) entry which is preliminary data.</text>
</comment>
<proteinExistence type="predicted"/>
<accession>A0A150HGY5</accession>
<dbReference type="STRING" id="36807.Mlaev_00641"/>
<gene>
    <name evidence="2" type="ORF">Mlaev_00641</name>
</gene>
<keyword evidence="1" id="KW-0175">Coiled coil</keyword>
<reference evidence="2 3" key="1">
    <citation type="submission" date="2016-01" db="EMBL/GenBank/DDBJ databases">
        <title>Draft genome sequences of Microbacterium laevaniformans LCDC 91-0039 and the type strain of Microbacterium hominis LCDC 84-209.</title>
        <authorList>
            <person name="Bernier A.-M."/>
            <person name="Bernard K."/>
        </authorList>
    </citation>
    <scope>NUCLEOTIDE SEQUENCE [LARGE SCALE GENOMIC DNA]</scope>
    <source>
        <strain evidence="2 3">LCDC 91-0039</strain>
    </source>
</reference>
<dbReference type="PATRIC" id="fig|36807.3.peg.663"/>
<evidence type="ECO:0000313" key="3">
    <source>
        <dbReference type="Proteomes" id="UP000075357"/>
    </source>
</evidence>
<evidence type="ECO:0000313" key="2">
    <source>
        <dbReference type="EMBL" id="KXZ61382.1"/>
    </source>
</evidence>
<feature type="coiled-coil region" evidence="1">
    <location>
        <begin position="12"/>
        <end position="39"/>
    </location>
</feature>
<dbReference type="Proteomes" id="UP000075357">
    <property type="component" value="Unassembled WGS sequence"/>
</dbReference>
<name>A0A150HGY5_9MICO</name>
<dbReference type="AlphaFoldDB" id="A0A150HGY5"/>
<keyword evidence="3" id="KW-1185">Reference proteome</keyword>
<sequence length="161" mass="17149">MSFLNAKTPEELRSAVADHAGAQAEADQIEAECAEVRDLAPAVNDFLRDELAVVVHRALVSMDESHDCSGTAPVLTVQPYGYAPVSAEHTRHGSEVSRSTDVVRPCHSCGDATGLVTHFWLGLGRHILQVELCNRCAVDAIDRGARPQGVTIPDAVPDGLA</sequence>